<evidence type="ECO:0000313" key="3">
    <source>
        <dbReference type="Proteomes" id="UP001151234"/>
    </source>
</evidence>
<organism evidence="2 3">
    <name type="scientific">Hoeflea prorocentri</name>
    <dbReference type="NCBI Taxonomy" id="1922333"/>
    <lineage>
        <taxon>Bacteria</taxon>
        <taxon>Pseudomonadati</taxon>
        <taxon>Pseudomonadota</taxon>
        <taxon>Alphaproteobacteria</taxon>
        <taxon>Hyphomicrobiales</taxon>
        <taxon>Rhizobiaceae</taxon>
        <taxon>Hoeflea</taxon>
    </lineage>
</organism>
<dbReference type="PANTHER" id="PTHR41521:SF4">
    <property type="entry name" value="BLR0684 PROTEIN"/>
    <property type="match status" value="1"/>
</dbReference>
<dbReference type="SUPFAM" id="SSF54909">
    <property type="entry name" value="Dimeric alpha+beta barrel"/>
    <property type="match status" value="1"/>
</dbReference>
<dbReference type="EMBL" id="JAPJZI010000001">
    <property type="protein sequence ID" value="MDA5398992.1"/>
    <property type="molecule type" value="Genomic_DNA"/>
</dbReference>
<feature type="domain" description="DUF1330" evidence="1">
    <location>
        <begin position="2"/>
        <end position="96"/>
    </location>
</feature>
<dbReference type="RefSeq" id="WP_267990440.1">
    <property type="nucleotide sequence ID" value="NZ_JAPJZI010000001.1"/>
</dbReference>
<accession>A0A9X3ZGW4</accession>
<sequence>MSAYVIVDTKITNPEEYENYKALARPIAEKYGGIYRARGGETDVVESDLWSPTRIVVVEFPDMQKARDFVHSEEYAPVKAIRHANADCTLVIVDGM</sequence>
<dbReference type="Proteomes" id="UP001151234">
    <property type="component" value="Unassembled WGS sequence"/>
</dbReference>
<comment type="caution">
    <text evidence="2">The sequence shown here is derived from an EMBL/GenBank/DDBJ whole genome shotgun (WGS) entry which is preliminary data.</text>
</comment>
<dbReference type="PANTHER" id="PTHR41521">
    <property type="match status" value="1"/>
</dbReference>
<dbReference type="Pfam" id="PF07045">
    <property type="entry name" value="DUF1330"/>
    <property type="match status" value="1"/>
</dbReference>
<evidence type="ECO:0000313" key="2">
    <source>
        <dbReference type="EMBL" id="MDA5398992.1"/>
    </source>
</evidence>
<reference evidence="2" key="1">
    <citation type="submission" date="2022-11" db="EMBL/GenBank/DDBJ databases">
        <title>Draft genome sequence of Hoeflea poritis E7-10 and Hoeflea prorocentri PM5-8, separated from scleractinian coral Porites lutea and marine dinoflagellate.</title>
        <authorList>
            <person name="Zhang G."/>
            <person name="Wei Q."/>
            <person name="Cai L."/>
        </authorList>
    </citation>
    <scope>NUCLEOTIDE SEQUENCE</scope>
    <source>
        <strain evidence="2">PM5-8</strain>
    </source>
</reference>
<dbReference type="InterPro" id="IPR011008">
    <property type="entry name" value="Dimeric_a/b-barrel"/>
</dbReference>
<dbReference type="AlphaFoldDB" id="A0A9X3ZGW4"/>
<gene>
    <name evidence="2" type="ORF">OQ273_10450</name>
</gene>
<proteinExistence type="predicted"/>
<protein>
    <submittedName>
        <fullName evidence="2">DUF1330 domain-containing protein</fullName>
    </submittedName>
</protein>
<keyword evidence="3" id="KW-1185">Reference proteome</keyword>
<evidence type="ECO:0000259" key="1">
    <source>
        <dbReference type="Pfam" id="PF07045"/>
    </source>
</evidence>
<dbReference type="InterPro" id="IPR010753">
    <property type="entry name" value="DUF1330"/>
</dbReference>
<dbReference type="Gene3D" id="3.30.70.100">
    <property type="match status" value="1"/>
</dbReference>
<name>A0A9X3ZGW4_9HYPH</name>